<dbReference type="OrthoDB" id="407198at2759"/>
<keyword evidence="10" id="KW-0460">Magnesium</keyword>
<evidence type="ECO:0000256" key="10">
    <source>
        <dbReference type="ARBA" id="ARBA00022842"/>
    </source>
</evidence>
<dbReference type="PANTHER" id="PTHR10642">
    <property type="entry name" value="RIBONUCLEASE H1"/>
    <property type="match status" value="1"/>
</dbReference>
<dbReference type="PROSITE" id="PS50879">
    <property type="entry name" value="RNASE_H_1"/>
    <property type="match status" value="1"/>
</dbReference>
<evidence type="ECO:0000256" key="5">
    <source>
        <dbReference type="ARBA" id="ARBA00012180"/>
    </source>
</evidence>
<evidence type="ECO:0000256" key="6">
    <source>
        <dbReference type="ARBA" id="ARBA00022722"/>
    </source>
</evidence>
<evidence type="ECO:0000256" key="2">
    <source>
        <dbReference type="ARBA" id="ARBA00001946"/>
    </source>
</evidence>
<dbReference type="SUPFAM" id="SSF53098">
    <property type="entry name" value="Ribonuclease H-like"/>
    <property type="match status" value="1"/>
</dbReference>
<organism evidence="12 13">
    <name type="scientific">Chrysochromulina tobinii</name>
    <dbReference type="NCBI Taxonomy" id="1460289"/>
    <lineage>
        <taxon>Eukaryota</taxon>
        <taxon>Haptista</taxon>
        <taxon>Haptophyta</taxon>
        <taxon>Prymnesiophyceae</taxon>
        <taxon>Prymnesiales</taxon>
        <taxon>Chrysochromulinaceae</taxon>
        <taxon>Chrysochromulina</taxon>
    </lineage>
</organism>
<dbReference type="Pfam" id="PF00075">
    <property type="entry name" value="RNase_H"/>
    <property type="match status" value="1"/>
</dbReference>
<accession>A0A0M0JFM2</accession>
<dbReference type="InterPro" id="IPR022892">
    <property type="entry name" value="RNaseHI"/>
</dbReference>
<feature type="domain" description="RNase H type-1" evidence="11">
    <location>
        <begin position="55"/>
        <end position="197"/>
    </location>
</feature>
<evidence type="ECO:0000256" key="8">
    <source>
        <dbReference type="ARBA" id="ARBA00022759"/>
    </source>
</evidence>
<proteinExistence type="inferred from homology"/>
<comment type="cofactor">
    <cofactor evidence="2">
        <name>Mg(2+)</name>
        <dbReference type="ChEBI" id="CHEBI:18420"/>
    </cofactor>
</comment>
<dbReference type="GO" id="GO:0046872">
    <property type="term" value="F:metal ion binding"/>
    <property type="evidence" value="ECO:0007669"/>
    <property type="project" value="UniProtKB-KW"/>
</dbReference>
<dbReference type="Gene3D" id="3.30.420.10">
    <property type="entry name" value="Ribonuclease H-like superfamily/Ribonuclease H"/>
    <property type="match status" value="1"/>
</dbReference>
<keyword evidence="8" id="KW-0255">Endonuclease</keyword>
<comment type="caution">
    <text evidence="12">The sequence shown here is derived from an EMBL/GenBank/DDBJ whole genome shotgun (WGS) entry which is preliminary data.</text>
</comment>
<name>A0A0M0JFM2_9EUKA</name>
<evidence type="ECO:0000313" key="12">
    <source>
        <dbReference type="EMBL" id="KOO25391.1"/>
    </source>
</evidence>
<evidence type="ECO:0000256" key="3">
    <source>
        <dbReference type="ARBA" id="ARBA00005300"/>
    </source>
</evidence>
<keyword evidence="7" id="KW-0479">Metal-binding</keyword>
<dbReference type="Proteomes" id="UP000037460">
    <property type="component" value="Unassembled WGS sequence"/>
</dbReference>
<evidence type="ECO:0000259" key="11">
    <source>
        <dbReference type="PROSITE" id="PS50879"/>
    </source>
</evidence>
<gene>
    <name evidence="12" type="ORF">Ctob_007059</name>
</gene>
<keyword evidence="13" id="KW-1185">Reference proteome</keyword>
<dbReference type="InterPro" id="IPR002156">
    <property type="entry name" value="RNaseH_domain"/>
</dbReference>
<protein>
    <recommendedName>
        <fullName evidence="5">ribonuclease H</fullName>
        <ecNumber evidence="5">3.1.26.4</ecNumber>
    </recommendedName>
</protein>
<dbReference type="CDD" id="cd09278">
    <property type="entry name" value="RNase_HI_prokaryote_like"/>
    <property type="match status" value="1"/>
</dbReference>
<evidence type="ECO:0000256" key="1">
    <source>
        <dbReference type="ARBA" id="ARBA00000077"/>
    </source>
</evidence>
<evidence type="ECO:0000256" key="4">
    <source>
        <dbReference type="ARBA" id="ARBA00011245"/>
    </source>
</evidence>
<evidence type="ECO:0000256" key="9">
    <source>
        <dbReference type="ARBA" id="ARBA00022801"/>
    </source>
</evidence>
<dbReference type="GO" id="GO:0004523">
    <property type="term" value="F:RNA-DNA hybrid ribonuclease activity"/>
    <property type="evidence" value="ECO:0007669"/>
    <property type="project" value="UniProtKB-EC"/>
</dbReference>
<dbReference type="InterPro" id="IPR050092">
    <property type="entry name" value="RNase_H"/>
</dbReference>
<keyword evidence="9" id="KW-0378">Hydrolase</keyword>
<comment type="similarity">
    <text evidence="3">Belongs to the RNase H family.</text>
</comment>
<dbReference type="InterPro" id="IPR012337">
    <property type="entry name" value="RNaseH-like_sf"/>
</dbReference>
<reference evidence="13" key="1">
    <citation type="journal article" date="2015" name="PLoS Genet.">
        <title>Genome Sequence and Transcriptome Analyses of Chrysochromulina tobin: Metabolic Tools for Enhanced Algal Fitness in the Prominent Order Prymnesiales (Haptophyceae).</title>
        <authorList>
            <person name="Hovde B.T."/>
            <person name="Deodato C.R."/>
            <person name="Hunsperger H.M."/>
            <person name="Ryken S.A."/>
            <person name="Yost W."/>
            <person name="Jha R.K."/>
            <person name="Patterson J."/>
            <person name="Monnat R.J. Jr."/>
            <person name="Barlow S.B."/>
            <person name="Starkenburg S.R."/>
            <person name="Cattolico R.A."/>
        </authorList>
    </citation>
    <scope>NUCLEOTIDE SEQUENCE</scope>
    <source>
        <strain evidence="13">CCMP291</strain>
    </source>
</reference>
<sequence length="197" mass="21620">MLLGIDREQMRTDDRLHTTGTGIGTGTFANGTGAIATNDHTLGRKLAALTAEARKGPQTGIFTDGSCTPNPGPGGWGIVAVRDGKVLWSDRGEERETTNNRMELSAIVFALRRIGEDEGGIIYTDSNLCVRTLTEWAPRWERNNWTRAQGEQIKNLDLVQEALTLARARPGVEFKWLRAHAGSTWNEYADILAGGRQ</sequence>
<dbReference type="GO" id="GO:0003676">
    <property type="term" value="F:nucleic acid binding"/>
    <property type="evidence" value="ECO:0007669"/>
    <property type="project" value="InterPro"/>
</dbReference>
<dbReference type="EMBL" id="JWZX01002980">
    <property type="protein sequence ID" value="KOO25391.1"/>
    <property type="molecule type" value="Genomic_DNA"/>
</dbReference>
<dbReference type="GO" id="GO:0043137">
    <property type="term" value="P:DNA replication, removal of RNA primer"/>
    <property type="evidence" value="ECO:0007669"/>
    <property type="project" value="TreeGrafter"/>
</dbReference>
<keyword evidence="6" id="KW-0540">Nuclease</keyword>
<comment type="subunit">
    <text evidence="4">Monomer.</text>
</comment>
<evidence type="ECO:0000313" key="13">
    <source>
        <dbReference type="Proteomes" id="UP000037460"/>
    </source>
</evidence>
<evidence type="ECO:0000256" key="7">
    <source>
        <dbReference type="ARBA" id="ARBA00022723"/>
    </source>
</evidence>
<dbReference type="EC" id="3.1.26.4" evidence="5"/>
<comment type="catalytic activity">
    <reaction evidence="1">
        <text>Endonucleolytic cleavage to 5'-phosphomonoester.</text>
        <dbReference type="EC" id="3.1.26.4"/>
    </reaction>
</comment>
<dbReference type="InterPro" id="IPR036397">
    <property type="entry name" value="RNaseH_sf"/>
</dbReference>
<dbReference type="AlphaFoldDB" id="A0A0M0JFM2"/>
<dbReference type="PANTHER" id="PTHR10642:SF26">
    <property type="entry name" value="RIBONUCLEASE H1"/>
    <property type="match status" value="1"/>
</dbReference>